<keyword evidence="1" id="KW-0175">Coiled coil</keyword>
<dbReference type="OrthoDB" id="2206543at2759"/>
<feature type="compositionally biased region" description="Basic and acidic residues" evidence="2">
    <location>
        <begin position="260"/>
        <end position="284"/>
    </location>
</feature>
<feature type="compositionally biased region" description="Polar residues" evidence="2">
    <location>
        <begin position="507"/>
        <end position="517"/>
    </location>
</feature>
<evidence type="ECO:0000256" key="1">
    <source>
        <dbReference type="SAM" id="Coils"/>
    </source>
</evidence>
<feature type="region of interest" description="Disordered" evidence="2">
    <location>
        <begin position="495"/>
        <end position="533"/>
    </location>
</feature>
<name>A0A8H7RHZ8_9FUNG</name>
<accession>A0A8H7RHZ8</accession>
<evidence type="ECO:0000256" key="2">
    <source>
        <dbReference type="SAM" id="MobiDB-lite"/>
    </source>
</evidence>
<organism evidence="3 4">
    <name type="scientific">Circinella minor</name>
    <dbReference type="NCBI Taxonomy" id="1195481"/>
    <lineage>
        <taxon>Eukaryota</taxon>
        <taxon>Fungi</taxon>
        <taxon>Fungi incertae sedis</taxon>
        <taxon>Mucoromycota</taxon>
        <taxon>Mucoromycotina</taxon>
        <taxon>Mucoromycetes</taxon>
        <taxon>Mucorales</taxon>
        <taxon>Lichtheimiaceae</taxon>
        <taxon>Circinella</taxon>
    </lineage>
</organism>
<sequence>TPNALSDKINNHQKQLNDIVLTPASSSSIITTINRNHAIKRRPTDTPLYATKTPATKKQNNKNNNNNNIDTTSVEPEAMSLSPDSPLSPPRPRERERSTPLDVTDQRRRSMSPPTPGNSRLARLGATTVQKTKTSLVSNKDINENKLITELLHRLTEIEKRSSTTEVRLYDNEQKLLHQEQELTHIRDLIEENKNLKLELETAHAKIAKLEAQQLAHHNPIEITNTDMDLEEGEIITSTKDSIHALSDVEWRKRQAEIEVNHTKTQTEKEKKLQKQLHKLDQQNKGHQHATSAKHQSQQQEASSSTAKTPSYAKITGKNVAPKKKKISPPTEKMLNWAQRILQPATENTGYTVVYMPSPRRTLHSEIRRALRLLNVAQERVIDIHFPAHGVVGLLIHSSYEKELRELLIQAKLKPKDDFDPTAAITIGDPTLLSKLSETERATEAKKLYQERMLTMCLRMPKKHLGVAIMRHFSSLPTENKHHIGMEYLSKFQEKNPKPTYTRRQHLVSTTDAQKLLSNDEDNNNEQPDLMEQ</sequence>
<dbReference type="AlphaFoldDB" id="A0A8H7RHZ8"/>
<feature type="compositionally biased region" description="Acidic residues" evidence="2">
    <location>
        <begin position="519"/>
        <end position="533"/>
    </location>
</feature>
<evidence type="ECO:0000313" key="3">
    <source>
        <dbReference type="EMBL" id="KAG2210765.1"/>
    </source>
</evidence>
<reference evidence="3 4" key="1">
    <citation type="submission" date="2020-12" db="EMBL/GenBank/DDBJ databases">
        <title>Metabolic potential, ecology and presence of endohyphal bacteria is reflected in genomic diversity of Mucoromycotina.</title>
        <authorList>
            <person name="Muszewska A."/>
            <person name="Okrasinska A."/>
            <person name="Steczkiewicz K."/>
            <person name="Drgas O."/>
            <person name="Orlowska M."/>
            <person name="Perlinska-Lenart U."/>
            <person name="Aleksandrzak-Piekarczyk T."/>
            <person name="Szatraj K."/>
            <person name="Zielenkiewicz U."/>
            <person name="Pilsyk S."/>
            <person name="Malc E."/>
            <person name="Mieczkowski P."/>
            <person name="Kruszewska J.S."/>
            <person name="Biernat P."/>
            <person name="Pawlowska J."/>
        </authorList>
    </citation>
    <scope>NUCLEOTIDE SEQUENCE [LARGE SCALE GENOMIC DNA]</scope>
    <source>
        <strain evidence="3 4">CBS 142.35</strain>
    </source>
</reference>
<proteinExistence type="predicted"/>
<dbReference type="Proteomes" id="UP000646827">
    <property type="component" value="Unassembled WGS sequence"/>
</dbReference>
<feature type="coiled-coil region" evidence="1">
    <location>
        <begin position="186"/>
        <end position="213"/>
    </location>
</feature>
<gene>
    <name evidence="3" type="ORF">INT45_013559</name>
</gene>
<feature type="compositionally biased region" description="Low complexity" evidence="2">
    <location>
        <begin position="57"/>
        <end position="68"/>
    </location>
</feature>
<comment type="caution">
    <text evidence="3">The sequence shown here is derived from an EMBL/GenBank/DDBJ whole genome shotgun (WGS) entry which is preliminary data.</text>
</comment>
<feature type="region of interest" description="Disordered" evidence="2">
    <location>
        <begin position="33"/>
        <end position="121"/>
    </location>
</feature>
<dbReference type="EMBL" id="JAEPRB010000884">
    <property type="protein sequence ID" value="KAG2210765.1"/>
    <property type="molecule type" value="Genomic_DNA"/>
</dbReference>
<feature type="compositionally biased region" description="Basic and acidic residues" evidence="2">
    <location>
        <begin position="91"/>
        <end position="108"/>
    </location>
</feature>
<feature type="non-terminal residue" evidence="3">
    <location>
        <position position="1"/>
    </location>
</feature>
<feature type="compositionally biased region" description="Polar residues" evidence="2">
    <location>
        <begin position="285"/>
        <end position="295"/>
    </location>
</feature>
<feature type="compositionally biased region" description="Low complexity" evidence="2">
    <location>
        <begin position="296"/>
        <end position="305"/>
    </location>
</feature>
<feature type="region of interest" description="Disordered" evidence="2">
    <location>
        <begin position="260"/>
        <end position="328"/>
    </location>
</feature>
<protein>
    <submittedName>
        <fullName evidence="3">Uncharacterized protein</fullName>
    </submittedName>
</protein>
<keyword evidence="4" id="KW-1185">Reference proteome</keyword>
<evidence type="ECO:0000313" key="4">
    <source>
        <dbReference type="Proteomes" id="UP000646827"/>
    </source>
</evidence>